<dbReference type="EC" id="1.11.1.-" evidence="7"/>
<organism evidence="7 8">
    <name type="scientific">Alistipes hominis</name>
    <dbReference type="NCBI Taxonomy" id="2763015"/>
    <lineage>
        <taxon>Bacteria</taxon>
        <taxon>Pseudomonadati</taxon>
        <taxon>Bacteroidota</taxon>
        <taxon>Bacteroidia</taxon>
        <taxon>Bacteroidales</taxon>
        <taxon>Rikenellaceae</taxon>
        <taxon>Alistipes</taxon>
    </lineage>
</organism>
<dbReference type="Gene3D" id="3.40.30.10">
    <property type="entry name" value="Glutaredoxin"/>
    <property type="match status" value="1"/>
</dbReference>
<dbReference type="Pfam" id="PF08534">
    <property type="entry name" value="Redoxin"/>
    <property type="match status" value="1"/>
</dbReference>
<dbReference type="InterPro" id="IPR036249">
    <property type="entry name" value="Thioredoxin-like_sf"/>
</dbReference>
<dbReference type="PROSITE" id="PS51352">
    <property type="entry name" value="THIOREDOXIN_2"/>
    <property type="match status" value="1"/>
</dbReference>
<feature type="domain" description="Thioredoxin" evidence="6">
    <location>
        <begin position="20"/>
        <end position="169"/>
    </location>
</feature>
<dbReference type="PANTHER" id="PTHR43110">
    <property type="entry name" value="THIOL PEROXIDASE"/>
    <property type="match status" value="1"/>
</dbReference>
<proteinExistence type="predicted"/>
<dbReference type="GO" id="GO:0004601">
    <property type="term" value="F:peroxidase activity"/>
    <property type="evidence" value="ECO:0007669"/>
    <property type="project" value="UniProtKB-KW"/>
</dbReference>
<keyword evidence="2" id="KW-0049">Antioxidant</keyword>
<gene>
    <name evidence="7" type="primary">tpx</name>
    <name evidence="7" type="ORF">H8S08_02200</name>
</gene>
<dbReference type="CDD" id="cd03014">
    <property type="entry name" value="PRX_Atyp2cys"/>
    <property type="match status" value="1"/>
</dbReference>
<dbReference type="EMBL" id="JACOOK010000001">
    <property type="protein sequence ID" value="MBC5615835.1"/>
    <property type="molecule type" value="Genomic_DNA"/>
</dbReference>
<evidence type="ECO:0000313" key="7">
    <source>
        <dbReference type="EMBL" id="MBC5615835.1"/>
    </source>
</evidence>
<keyword evidence="8" id="KW-1185">Reference proteome</keyword>
<dbReference type="PANTHER" id="PTHR43110:SF1">
    <property type="entry name" value="THIOL PEROXIDASE"/>
    <property type="match status" value="1"/>
</dbReference>
<name>A0ABR7CKC4_9BACT</name>
<protein>
    <submittedName>
        <fullName evidence="7">Thiol peroxidase</fullName>
        <ecNumber evidence="7">1.11.1.-</ecNumber>
    </submittedName>
</protein>
<evidence type="ECO:0000256" key="2">
    <source>
        <dbReference type="ARBA" id="ARBA00022862"/>
    </source>
</evidence>
<reference evidence="7 8" key="1">
    <citation type="submission" date="2020-08" db="EMBL/GenBank/DDBJ databases">
        <title>Genome public.</title>
        <authorList>
            <person name="Liu C."/>
            <person name="Sun Q."/>
        </authorList>
    </citation>
    <scope>NUCLEOTIDE SEQUENCE [LARGE SCALE GENOMIC DNA]</scope>
    <source>
        <strain evidence="7 8">New-7</strain>
    </source>
</reference>
<evidence type="ECO:0000256" key="4">
    <source>
        <dbReference type="ARBA" id="ARBA00023157"/>
    </source>
</evidence>
<dbReference type="PROSITE" id="PS01265">
    <property type="entry name" value="TPX"/>
    <property type="match status" value="1"/>
</dbReference>
<evidence type="ECO:0000256" key="1">
    <source>
        <dbReference type="ARBA" id="ARBA00022559"/>
    </source>
</evidence>
<dbReference type="InterPro" id="IPR002065">
    <property type="entry name" value="TPX"/>
</dbReference>
<keyword evidence="4" id="KW-1015">Disulfide bond</keyword>
<dbReference type="SUPFAM" id="SSF52833">
    <property type="entry name" value="Thioredoxin-like"/>
    <property type="match status" value="1"/>
</dbReference>
<dbReference type="InterPro" id="IPR018219">
    <property type="entry name" value="Tpx_CS"/>
</dbReference>
<dbReference type="Proteomes" id="UP000636891">
    <property type="component" value="Unassembled WGS sequence"/>
</dbReference>
<evidence type="ECO:0000313" key="8">
    <source>
        <dbReference type="Proteomes" id="UP000636891"/>
    </source>
</evidence>
<dbReference type="RefSeq" id="WP_055201787.1">
    <property type="nucleotide sequence ID" value="NZ_JACOOK010000001.1"/>
</dbReference>
<evidence type="ECO:0000256" key="3">
    <source>
        <dbReference type="ARBA" id="ARBA00023002"/>
    </source>
</evidence>
<evidence type="ECO:0000259" key="6">
    <source>
        <dbReference type="PROSITE" id="PS51352"/>
    </source>
</evidence>
<sequence>MDNWKITFGGKPMTLVGKHLAAGDRAPLFEVIDQNLQPVSLTQYKDKTVVISVFPSVDTSVCALQNIRFNREATKLDGDVAILSLSVDLPFAQKRFCAAENIDNVYVYSDYRDLDFGMKYGFVIKELRLLSRGVVVIDKKGLIRYIEYVPEVTHEPDYEAALKVVRELK</sequence>
<evidence type="ECO:0000256" key="5">
    <source>
        <dbReference type="ARBA" id="ARBA00023284"/>
    </source>
</evidence>
<dbReference type="InterPro" id="IPR013766">
    <property type="entry name" value="Thioredoxin_domain"/>
</dbReference>
<comment type="caution">
    <text evidence="7">The sequence shown here is derived from an EMBL/GenBank/DDBJ whole genome shotgun (WGS) entry which is preliminary data.</text>
</comment>
<keyword evidence="1 7" id="KW-0575">Peroxidase</keyword>
<keyword evidence="5" id="KW-0676">Redox-active center</keyword>
<dbReference type="InterPro" id="IPR013740">
    <property type="entry name" value="Redoxin"/>
</dbReference>
<dbReference type="NCBIfam" id="NF001808">
    <property type="entry name" value="PRK00522.1"/>
    <property type="match status" value="1"/>
</dbReference>
<accession>A0ABR7CKC4</accession>
<keyword evidence="3 7" id="KW-0560">Oxidoreductase</keyword>
<dbReference type="InterPro" id="IPR050455">
    <property type="entry name" value="Tpx_Peroxidase_subfamily"/>
</dbReference>